<dbReference type="Proteomes" id="UP001058271">
    <property type="component" value="Chromosome"/>
</dbReference>
<evidence type="ECO:0000256" key="2">
    <source>
        <dbReference type="ARBA" id="ARBA00009347"/>
    </source>
</evidence>
<dbReference type="InterPro" id="IPR013786">
    <property type="entry name" value="AcylCoA_DH/ox_N"/>
</dbReference>
<protein>
    <submittedName>
        <fullName evidence="8">Acyl-CoA/acyl-ACP dehydrogenase</fullName>
    </submittedName>
</protein>
<dbReference type="Pfam" id="PF00441">
    <property type="entry name" value="Acyl-CoA_dh_1"/>
    <property type="match status" value="1"/>
</dbReference>
<feature type="domain" description="Acyl-CoA dehydrogenase/oxidase N-terminal" evidence="7">
    <location>
        <begin position="6"/>
        <end position="117"/>
    </location>
</feature>
<evidence type="ECO:0000259" key="6">
    <source>
        <dbReference type="Pfam" id="PF00441"/>
    </source>
</evidence>
<dbReference type="CDD" id="cd00567">
    <property type="entry name" value="ACAD"/>
    <property type="match status" value="1"/>
</dbReference>
<keyword evidence="4" id="KW-0274">FAD</keyword>
<keyword evidence="5" id="KW-0560">Oxidoreductase</keyword>
<dbReference type="Gene3D" id="2.40.110.10">
    <property type="entry name" value="Butyryl-CoA Dehydrogenase, subunit A, domain 2"/>
    <property type="match status" value="1"/>
</dbReference>
<keyword evidence="3" id="KW-0285">Flavoprotein</keyword>
<proteinExistence type="inferred from homology"/>
<keyword evidence="9" id="KW-1185">Reference proteome</keyword>
<dbReference type="SUPFAM" id="SSF56645">
    <property type="entry name" value="Acyl-CoA dehydrogenase NM domain-like"/>
    <property type="match status" value="1"/>
</dbReference>
<dbReference type="Gene3D" id="1.10.540.10">
    <property type="entry name" value="Acyl-CoA dehydrogenase/oxidase, N-terminal domain"/>
    <property type="match status" value="1"/>
</dbReference>
<dbReference type="InterPro" id="IPR036250">
    <property type="entry name" value="AcylCo_DH-like_C"/>
</dbReference>
<gene>
    <name evidence="8" type="ORF">Drose_24775</name>
</gene>
<dbReference type="InterPro" id="IPR037069">
    <property type="entry name" value="AcylCoA_DH/ox_N_sf"/>
</dbReference>
<accession>A0ABY5YYW9</accession>
<comment type="cofactor">
    <cofactor evidence="1">
        <name>FAD</name>
        <dbReference type="ChEBI" id="CHEBI:57692"/>
    </cofactor>
</comment>
<evidence type="ECO:0000256" key="5">
    <source>
        <dbReference type="ARBA" id="ARBA00023002"/>
    </source>
</evidence>
<comment type="similarity">
    <text evidence="2">Belongs to the acyl-CoA dehydrogenase family.</text>
</comment>
<reference evidence="8" key="1">
    <citation type="submission" date="2021-04" db="EMBL/GenBank/DDBJ databases">
        <title>Biosynthetic gene clusters of Dactylosporangioum roseum.</title>
        <authorList>
            <person name="Hartkoorn R.C."/>
            <person name="Beaudoing E."/>
            <person name="Hot D."/>
            <person name="Moureu S."/>
        </authorList>
    </citation>
    <scope>NUCLEOTIDE SEQUENCE</scope>
    <source>
        <strain evidence="8">NRRL B-16295</strain>
    </source>
</reference>
<evidence type="ECO:0000313" key="9">
    <source>
        <dbReference type="Proteomes" id="UP001058271"/>
    </source>
</evidence>
<evidence type="ECO:0000256" key="1">
    <source>
        <dbReference type="ARBA" id="ARBA00001974"/>
    </source>
</evidence>
<evidence type="ECO:0000259" key="7">
    <source>
        <dbReference type="Pfam" id="PF02771"/>
    </source>
</evidence>
<evidence type="ECO:0000313" key="8">
    <source>
        <dbReference type="EMBL" id="UWZ34432.1"/>
    </source>
</evidence>
<dbReference type="InterPro" id="IPR046373">
    <property type="entry name" value="Acyl-CoA_Oxase/DH_mid-dom_sf"/>
</dbReference>
<evidence type="ECO:0000256" key="4">
    <source>
        <dbReference type="ARBA" id="ARBA00022827"/>
    </source>
</evidence>
<dbReference type="Gene3D" id="1.20.140.10">
    <property type="entry name" value="Butyryl-CoA Dehydrogenase, subunit A, domain 3"/>
    <property type="match status" value="1"/>
</dbReference>
<organism evidence="8 9">
    <name type="scientific">Dactylosporangium roseum</name>
    <dbReference type="NCBI Taxonomy" id="47989"/>
    <lineage>
        <taxon>Bacteria</taxon>
        <taxon>Bacillati</taxon>
        <taxon>Actinomycetota</taxon>
        <taxon>Actinomycetes</taxon>
        <taxon>Micromonosporales</taxon>
        <taxon>Micromonosporaceae</taxon>
        <taxon>Dactylosporangium</taxon>
    </lineage>
</organism>
<dbReference type="InterPro" id="IPR009075">
    <property type="entry name" value="AcylCo_DH/oxidase_C"/>
</dbReference>
<dbReference type="PANTHER" id="PTHR43884">
    <property type="entry name" value="ACYL-COA DEHYDROGENASE"/>
    <property type="match status" value="1"/>
</dbReference>
<dbReference type="InterPro" id="IPR009100">
    <property type="entry name" value="AcylCoA_DH/oxidase_NM_dom_sf"/>
</dbReference>
<name>A0ABY5YYW9_9ACTN</name>
<evidence type="ECO:0000256" key="3">
    <source>
        <dbReference type="ARBA" id="ARBA00022630"/>
    </source>
</evidence>
<dbReference type="EMBL" id="CP073721">
    <property type="protein sequence ID" value="UWZ34432.1"/>
    <property type="molecule type" value="Genomic_DNA"/>
</dbReference>
<dbReference type="RefSeq" id="WP_260723749.1">
    <property type="nucleotide sequence ID" value="NZ_BAAABS010000011.1"/>
</dbReference>
<dbReference type="SUPFAM" id="SSF47203">
    <property type="entry name" value="Acyl-CoA dehydrogenase C-terminal domain-like"/>
    <property type="match status" value="1"/>
</dbReference>
<feature type="domain" description="Acyl-CoA dehydrogenase/oxidase C-terminal" evidence="6">
    <location>
        <begin position="242"/>
        <end position="372"/>
    </location>
</feature>
<sequence>MNLTLSPEEEAFSASMRALLARECPTEVVRRVQADPTALPPALWRRLVDQSMFGLALPTSAGGDGATLLDLALFYREAGYALCPSAILNSIGFGVAVSLLADEATAKRVLAPLLAGELRATVALSAPDDASDCAPRVRATRGVGGWRLAGRLPYVADVAEADALLVPVDFGAAGIGVVCLPSGADGVDRRRLATQARQSQSHVLLSDVPLRDDDVIVPPNADAAAVLLRLRRASNALTALQTAEAVGGAERVLDRTVEHVLTRHQFGRPLGAFQAVAHHVADMRIAVQGARLTAWQAAWAVGRGELAEREVVIAALTCHQAFKQNTLTAHQLHGGMGYLRETDLHLWSERAKLLELRGGGREVLLRRLARELARARAERAAAHV</sequence>
<dbReference type="PANTHER" id="PTHR43884:SF20">
    <property type="entry name" value="ACYL-COA DEHYDROGENASE FADE28"/>
    <property type="match status" value="1"/>
</dbReference>
<dbReference type="Pfam" id="PF02771">
    <property type="entry name" value="Acyl-CoA_dh_N"/>
    <property type="match status" value="1"/>
</dbReference>